<keyword evidence="2" id="KW-0472">Membrane</keyword>
<dbReference type="InterPro" id="IPR011009">
    <property type="entry name" value="Kinase-like_dom_sf"/>
</dbReference>
<dbReference type="OrthoDB" id="1290869at2759"/>
<organism evidence="4 5">
    <name type="scientific">Austropuccinia psidii MF-1</name>
    <dbReference type="NCBI Taxonomy" id="1389203"/>
    <lineage>
        <taxon>Eukaryota</taxon>
        <taxon>Fungi</taxon>
        <taxon>Dikarya</taxon>
        <taxon>Basidiomycota</taxon>
        <taxon>Pucciniomycotina</taxon>
        <taxon>Pucciniomycetes</taxon>
        <taxon>Pucciniales</taxon>
        <taxon>Sphaerophragmiaceae</taxon>
        <taxon>Austropuccinia</taxon>
    </lineage>
</organism>
<dbReference type="SUPFAM" id="SSF56112">
    <property type="entry name" value="Protein kinase-like (PK-like)"/>
    <property type="match status" value="1"/>
</dbReference>
<evidence type="ECO:0000256" key="2">
    <source>
        <dbReference type="SAM" id="Phobius"/>
    </source>
</evidence>
<sequence>MLYHQLLQSRWKSFKTFFTCGNGKRSLVDRSRLSIGPEAMQKKLEFRKHILSNPNKLIMPYLLTPRLFPQQSRPFSQGCFRPVLALNHLTHTSFTSPWPESARARNKSFGWSLIFLGTGLIYVTFCRGHQVELMSTANNHSSSSPPILSNLKIEDGKQSSVTWRSFWHSVKAYFIEPIATAGRFLYLLALFFPVLLTSPVLLLEYIHLAHPAQRRQSVKSQNFTAERRSTRWWYNLLVKSMQMAGPTFIKLAQWAGSRTDLFPATLCQSLGRLHSNGKPHSMAYTRRVIEKAFGKRFEDIFVSFDPEPLGVGAVAQVYKATLDANLLPLSYLEPKHSDNQAQDVIKKLSKSLTTPDEPPSLIPSTSVAIKVLHPRVSKNIKRDLKIMTFFANLINFFPGAEWLSFPEEVQVFGELMKSQIDLRLEAENLKRFETNFANRESISFPRPLMSYTTEKVLVEEFQDALPLKYFLKEGGGAFDKRISNIGLDAFLHMLLIDNFVHSDLHPGNIMVKFYKPVSQSIWQSLLTHLCGKVDAEARSDDSELLTETVHKLRKAFTDPSQWILELERLDNEGYQPEVVFIDSGLVTELSDKNQRNFLDLFEAIASFDGYQAGKLMIERCRTPDLVTDEETFAMKIQHLCLKVKAQTFSLSKIKIADVLLGVLTAVREHHVKLEADFVNTILSILLLEGIGRQLNPDIDLFQSALPILRSLGRKINTVETIYQGVSTKKLGSMFKVWFWLEARHIANVAASEVDYMLRYDFLTPNI</sequence>
<dbReference type="Proteomes" id="UP000765509">
    <property type="component" value="Unassembled WGS sequence"/>
</dbReference>
<gene>
    <name evidence="4" type="ORF">O181_026412</name>
</gene>
<evidence type="ECO:0000256" key="1">
    <source>
        <dbReference type="ARBA" id="ARBA00009670"/>
    </source>
</evidence>
<protein>
    <recommendedName>
        <fullName evidence="3">ABC1 atypical kinase-like domain-containing protein</fullName>
    </recommendedName>
</protein>
<evidence type="ECO:0000259" key="3">
    <source>
        <dbReference type="Pfam" id="PF03109"/>
    </source>
</evidence>
<dbReference type="InterPro" id="IPR052402">
    <property type="entry name" value="ADCK_kinase"/>
</dbReference>
<feature type="domain" description="ABC1 atypical kinase-like" evidence="3">
    <location>
        <begin position="273"/>
        <end position="323"/>
    </location>
</feature>
<name>A0A9Q3CN10_9BASI</name>
<keyword evidence="2" id="KW-1133">Transmembrane helix</keyword>
<reference evidence="4" key="1">
    <citation type="submission" date="2021-03" db="EMBL/GenBank/DDBJ databases">
        <title>Draft genome sequence of rust myrtle Austropuccinia psidii MF-1, a brazilian biotype.</title>
        <authorList>
            <person name="Quecine M.C."/>
            <person name="Pachon D.M.R."/>
            <person name="Bonatelli M.L."/>
            <person name="Correr F.H."/>
            <person name="Franceschini L.M."/>
            <person name="Leite T.F."/>
            <person name="Margarido G.R.A."/>
            <person name="Almeida C.A."/>
            <person name="Ferrarezi J.A."/>
            <person name="Labate C.A."/>
        </authorList>
    </citation>
    <scope>NUCLEOTIDE SEQUENCE</scope>
    <source>
        <strain evidence="4">MF-1</strain>
    </source>
</reference>
<feature type="transmembrane region" description="Helical" evidence="2">
    <location>
        <begin position="184"/>
        <end position="206"/>
    </location>
</feature>
<proteinExistence type="inferred from homology"/>
<dbReference type="Pfam" id="PF03109">
    <property type="entry name" value="ABC1"/>
    <property type="match status" value="2"/>
</dbReference>
<dbReference type="InterPro" id="IPR004147">
    <property type="entry name" value="ABC1_dom"/>
</dbReference>
<feature type="transmembrane region" description="Helical" evidence="2">
    <location>
        <begin position="108"/>
        <end position="125"/>
    </location>
</feature>
<keyword evidence="2" id="KW-0812">Transmembrane</keyword>
<comment type="similarity">
    <text evidence="1">Belongs to the protein kinase superfamily. ADCK protein kinase family.</text>
</comment>
<dbReference type="PANTHER" id="PTHR45890:SF1">
    <property type="entry name" value="AARF DOMAIN CONTAINING KINASE 2"/>
    <property type="match status" value="1"/>
</dbReference>
<accession>A0A9Q3CN10</accession>
<keyword evidence="5" id="KW-1185">Reference proteome</keyword>
<evidence type="ECO:0000313" key="4">
    <source>
        <dbReference type="EMBL" id="MBW0486697.1"/>
    </source>
</evidence>
<feature type="domain" description="ABC1 atypical kinase-like" evidence="3">
    <location>
        <begin position="365"/>
        <end position="513"/>
    </location>
</feature>
<dbReference type="EMBL" id="AVOT02008773">
    <property type="protein sequence ID" value="MBW0486697.1"/>
    <property type="molecule type" value="Genomic_DNA"/>
</dbReference>
<dbReference type="PANTHER" id="PTHR45890">
    <property type="entry name" value="AARF DOMAIN CONTAINING KINASE 2 (PREDICTED)"/>
    <property type="match status" value="1"/>
</dbReference>
<dbReference type="GO" id="GO:0005739">
    <property type="term" value="C:mitochondrion"/>
    <property type="evidence" value="ECO:0007669"/>
    <property type="project" value="TreeGrafter"/>
</dbReference>
<dbReference type="AlphaFoldDB" id="A0A9Q3CN10"/>
<dbReference type="CDD" id="cd13971">
    <property type="entry name" value="ADCK2-like"/>
    <property type="match status" value="1"/>
</dbReference>
<comment type="caution">
    <text evidence="4">The sequence shown here is derived from an EMBL/GenBank/DDBJ whole genome shotgun (WGS) entry which is preliminary data.</text>
</comment>
<dbReference type="InterPro" id="IPR044095">
    <property type="entry name" value="ADCK2_dom"/>
</dbReference>
<evidence type="ECO:0000313" key="5">
    <source>
        <dbReference type="Proteomes" id="UP000765509"/>
    </source>
</evidence>